<dbReference type="EMBL" id="CAKXZT010000126">
    <property type="protein sequence ID" value="CAH2402317.1"/>
    <property type="molecule type" value="Genomic_DNA"/>
</dbReference>
<keyword evidence="1" id="KW-0732">Signal</keyword>
<evidence type="ECO:0000313" key="3">
    <source>
        <dbReference type="Proteomes" id="UP001153050"/>
    </source>
</evidence>
<dbReference type="InterPro" id="IPR008947">
    <property type="entry name" value="PLipase_C/P1_nuclease_dom_sf"/>
</dbReference>
<keyword evidence="3" id="KW-1185">Reference proteome</keyword>
<feature type="chain" id="PRO_5046532449" evidence="1">
    <location>
        <begin position="23"/>
        <end position="94"/>
    </location>
</feature>
<sequence>MRGALVVGSVLSLILSSAPALAWWDGGHMQVAAVAYSILTPQKSRLSELDRWIAGVPKNKKAPYAFVHAAVWMTSKTLTAGGFNARRHAPERRG</sequence>
<evidence type="ECO:0000256" key="1">
    <source>
        <dbReference type="SAM" id="SignalP"/>
    </source>
</evidence>
<feature type="signal peptide" evidence="1">
    <location>
        <begin position="1"/>
        <end position="22"/>
    </location>
</feature>
<gene>
    <name evidence="2" type="ORF">MES5069_310053</name>
</gene>
<dbReference type="SUPFAM" id="SSF48537">
    <property type="entry name" value="Phospholipase C/P1 nuclease"/>
    <property type="match status" value="1"/>
</dbReference>
<reference evidence="2 3" key="1">
    <citation type="submission" date="2022-03" db="EMBL/GenBank/DDBJ databases">
        <authorList>
            <person name="Brunel B."/>
        </authorList>
    </citation>
    <scope>NUCLEOTIDE SEQUENCE [LARGE SCALE GENOMIC DNA]</scope>
    <source>
        <strain evidence="2">STM5069sample</strain>
    </source>
</reference>
<accession>A0ABM9E1D5</accession>
<name>A0ABM9E1D5_9HYPH</name>
<proteinExistence type="predicted"/>
<evidence type="ECO:0000313" key="2">
    <source>
        <dbReference type="EMBL" id="CAH2402317.1"/>
    </source>
</evidence>
<dbReference type="Proteomes" id="UP001153050">
    <property type="component" value="Unassembled WGS sequence"/>
</dbReference>
<organism evidence="2 3">
    <name type="scientific">Mesorhizobium escarrei</name>
    <dbReference type="NCBI Taxonomy" id="666018"/>
    <lineage>
        <taxon>Bacteria</taxon>
        <taxon>Pseudomonadati</taxon>
        <taxon>Pseudomonadota</taxon>
        <taxon>Alphaproteobacteria</taxon>
        <taxon>Hyphomicrobiales</taxon>
        <taxon>Phyllobacteriaceae</taxon>
        <taxon>Mesorhizobium</taxon>
    </lineage>
</organism>
<protein>
    <submittedName>
        <fullName evidence="2">Uncharacterized protein</fullName>
    </submittedName>
</protein>
<comment type="caution">
    <text evidence="2">The sequence shown here is derived from an EMBL/GenBank/DDBJ whole genome shotgun (WGS) entry which is preliminary data.</text>
</comment>